<reference evidence="2 3" key="1">
    <citation type="journal article" date="2017" name="Mol. Plant">
        <title>The Genome of Medicinal Plant Macleaya cordata Provides New Insights into Benzylisoquinoline Alkaloids Metabolism.</title>
        <authorList>
            <person name="Liu X."/>
            <person name="Liu Y."/>
            <person name="Huang P."/>
            <person name="Ma Y."/>
            <person name="Qing Z."/>
            <person name="Tang Q."/>
            <person name="Cao H."/>
            <person name="Cheng P."/>
            <person name="Zheng Y."/>
            <person name="Yuan Z."/>
            <person name="Zhou Y."/>
            <person name="Liu J."/>
            <person name="Tang Z."/>
            <person name="Zhuo Y."/>
            <person name="Zhang Y."/>
            <person name="Yu L."/>
            <person name="Huang J."/>
            <person name="Yang P."/>
            <person name="Peng Q."/>
            <person name="Zhang J."/>
            <person name="Jiang W."/>
            <person name="Zhang Z."/>
            <person name="Lin K."/>
            <person name="Ro D.K."/>
            <person name="Chen X."/>
            <person name="Xiong X."/>
            <person name="Shang Y."/>
            <person name="Huang S."/>
            <person name="Zeng J."/>
        </authorList>
    </citation>
    <scope>NUCLEOTIDE SEQUENCE [LARGE SCALE GENOMIC DNA]</scope>
    <source>
        <strain evidence="3">cv. BLH2017</strain>
        <tissue evidence="2">Root</tissue>
    </source>
</reference>
<dbReference type="Pfam" id="PF14111">
    <property type="entry name" value="DUF4283"/>
    <property type="match status" value="1"/>
</dbReference>
<keyword evidence="3" id="KW-1185">Reference proteome</keyword>
<gene>
    <name evidence="2" type="ORF">BVC80_3463g1</name>
</gene>
<dbReference type="PANTHER" id="PTHR31286">
    <property type="entry name" value="GLYCINE-RICH CELL WALL STRUCTURAL PROTEIN 1.8-LIKE"/>
    <property type="match status" value="1"/>
</dbReference>
<dbReference type="EMBL" id="MVGT01002265">
    <property type="protein sequence ID" value="OVA08808.1"/>
    <property type="molecule type" value="Genomic_DNA"/>
</dbReference>
<dbReference type="PANTHER" id="PTHR31286:SF99">
    <property type="entry name" value="DUF4283 DOMAIN-CONTAINING PROTEIN"/>
    <property type="match status" value="1"/>
</dbReference>
<name>A0A200QEA1_MACCD</name>
<evidence type="ECO:0000313" key="3">
    <source>
        <dbReference type="Proteomes" id="UP000195402"/>
    </source>
</evidence>
<dbReference type="STRING" id="56857.A0A200QEA1"/>
<dbReference type="InterPro" id="IPR025558">
    <property type="entry name" value="DUF4283"/>
</dbReference>
<sequence length="272" mass="29844">MVGGLTLLGDGGPPADVSSLSPPSFAMILGARKPPMVDLSPTDHRSFRKDGKPAIEFGPKDYDRGIEHMKSVVVLKFSGAYRPTLADIRATISKSWGVIGDFSLGTIDRKHVLLRFENESEVTKALSRVNNQIKGSWFRTFRWSPAFDLSMDPCFAPIWVELPSLPLEFYHPALLRAIGDQLGTFLSIDQEFLDRFCECSGQKINADKCSFMMHSSIPSSVVQVVEAITGFQRKPAVMTYLGAPICAGREAHHDQACPVEHGHIYNCGGGSS</sequence>
<dbReference type="OMA" id="PICAGRE"/>
<evidence type="ECO:0000259" key="1">
    <source>
        <dbReference type="Pfam" id="PF14111"/>
    </source>
</evidence>
<feature type="domain" description="DUF4283" evidence="1">
    <location>
        <begin position="67"/>
        <end position="149"/>
    </location>
</feature>
<dbReference type="Proteomes" id="UP000195402">
    <property type="component" value="Unassembled WGS sequence"/>
</dbReference>
<proteinExistence type="predicted"/>
<accession>A0A200QEA1</accession>
<evidence type="ECO:0000313" key="2">
    <source>
        <dbReference type="EMBL" id="OVA08808.1"/>
    </source>
</evidence>
<comment type="caution">
    <text evidence="2">The sequence shown here is derived from an EMBL/GenBank/DDBJ whole genome shotgun (WGS) entry which is preliminary data.</text>
</comment>
<organism evidence="2 3">
    <name type="scientific">Macleaya cordata</name>
    <name type="common">Five-seeded plume-poppy</name>
    <name type="synonym">Bocconia cordata</name>
    <dbReference type="NCBI Taxonomy" id="56857"/>
    <lineage>
        <taxon>Eukaryota</taxon>
        <taxon>Viridiplantae</taxon>
        <taxon>Streptophyta</taxon>
        <taxon>Embryophyta</taxon>
        <taxon>Tracheophyta</taxon>
        <taxon>Spermatophyta</taxon>
        <taxon>Magnoliopsida</taxon>
        <taxon>Ranunculales</taxon>
        <taxon>Papaveraceae</taxon>
        <taxon>Papaveroideae</taxon>
        <taxon>Macleaya</taxon>
    </lineage>
</organism>
<dbReference type="OrthoDB" id="1002340at2759"/>
<protein>
    <recommendedName>
        <fullName evidence="1">DUF4283 domain-containing protein</fullName>
    </recommendedName>
</protein>
<dbReference type="InParanoid" id="A0A200QEA1"/>
<dbReference type="AlphaFoldDB" id="A0A200QEA1"/>
<dbReference type="InterPro" id="IPR040256">
    <property type="entry name" value="At4g02000-like"/>
</dbReference>